<dbReference type="EMBL" id="VUJU01011076">
    <property type="protein sequence ID" value="KAF0712051.1"/>
    <property type="molecule type" value="Genomic_DNA"/>
</dbReference>
<feature type="non-terminal residue" evidence="14">
    <location>
        <position position="619"/>
    </location>
</feature>
<gene>
    <name evidence="14" type="ORF">FWK35_00027360</name>
</gene>
<keyword evidence="9" id="KW-0804">Transcription</keyword>
<proteinExistence type="inferred from homology"/>
<keyword evidence="10" id="KW-0539">Nucleus</keyword>
<reference evidence="14 15" key="1">
    <citation type="submission" date="2019-08" db="EMBL/GenBank/DDBJ databases">
        <title>Whole genome of Aphis craccivora.</title>
        <authorList>
            <person name="Voronova N.V."/>
            <person name="Shulinski R.S."/>
            <person name="Bandarenka Y.V."/>
            <person name="Zhorov D.G."/>
            <person name="Warner D."/>
        </authorList>
    </citation>
    <scope>NUCLEOTIDE SEQUENCE [LARGE SCALE GENOMIC DNA]</scope>
    <source>
        <strain evidence="14">180601</strain>
        <tissue evidence="14">Whole Body</tissue>
    </source>
</reference>
<organism evidence="14 15">
    <name type="scientific">Aphis craccivora</name>
    <name type="common">Cowpea aphid</name>
    <dbReference type="NCBI Taxonomy" id="307492"/>
    <lineage>
        <taxon>Eukaryota</taxon>
        <taxon>Metazoa</taxon>
        <taxon>Ecdysozoa</taxon>
        <taxon>Arthropoda</taxon>
        <taxon>Hexapoda</taxon>
        <taxon>Insecta</taxon>
        <taxon>Pterygota</taxon>
        <taxon>Neoptera</taxon>
        <taxon>Paraneoptera</taxon>
        <taxon>Hemiptera</taxon>
        <taxon>Sternorrhyncha</taxon>
        <taxon>Aphidomorpha</taxon>
        <taxon>Aphidoidea</taxon>
        <taxon>Aphididae</taxon>
        <taxon>Aphidini</taxon>
        <taxon>Aphis</taxon>
        <taxon>Aphis</taxon>
    </lineage>
</organism>
<evidence type="ECO:0000259" key="13">
    <source>
        <dbReference type="PROSITE" id="PS50950"/>
    </source>
</evidence>
<accession>A0A6G0VW54</accession>
<evidence type="ECO:0000256" key="11">
    <source>
        <dbReference type="ARBA" id="ARBA00023306"/>
    </source>
</evidence>
<dbReference type="PANTHER" id="PTHR46600">
    <property type="entry name" value="THAP DOMAIN-CONTAINING"/>
    <property type="match status" value="1"/>
</dbReference>
<keyword evidence="8 12" id="KW-0238">DNA-binding</keyword>
<evidence type="ECO:0000313" key="14">
    <source>
        <dbReference type="EMBL" id="KAF0712051.1"/>
    </source>
</evidence>
<dbReference type="Pfam" id="PF21787">
    <property type="entry name" value="TNP-like_RNaseH_N"/>
    <property type="match status" value="1"/>
</dbReference>
<evidence type="ECO:0000256" key="6">
    <source>
        <dbReference type="ARBA" id="ARBA00023015"/>
    </source>
</evidence>
<evidence type="ECO:0000256" key="3">
    <source>
        <dbReference type="ARBA" id="ARBA00022723"/>
    </source>
</evidence>
<evidence type="ECO:0000256" key="4">
    <source>
        <dbReference type="ARBA" id="ARBA00022771"/>
    </source>
</evidence>
<protein>
    <submittedName>
        <fullName evidence="14">THAP-type domain-containing protein</fullName>
    </submittedName>
</protein>
<comment type="similarity">
    <text evidence="2">Belongs to the THAP1 family.</text>
</comment>
<dbReference type="Pfam" id="PF05485">
    <property type="entry name" value="THAP"/>
    <property type="match status" value="1"/>
</dbReference>
<keyword evidence="11" id="KW-0131">Cell cycle</keyword>
<keyword evidence="3" id="KW-0479">Metal-binding</keyword>
<evidence type="ECO:0000256" key="5">
    <source>
        <dbReference type="ARBA" id="ARBA00022833"/>
    </source>
</evidence>
<dbReference type="InterPro" id="IPR048365">
    <property type="entry name" value="TNP-like_RNaseH_N"/>
</dbReference>
<sequence>MVNLCFILNCPSRKAENRKKYSLFSIPKDEKISNKWKQAISNVNGKPASLASHVCELHFGPNDISRSFSVWNNEIVEDRDDFCINKKKPKLNYNVIPTIFDQILNEQQLTEIKSEDLNELKKGDSHLEKKAIINSHIYSSTALLSEVSNLVIFNEELVSNCREKLIWPEKTHNQLLPVTDFGDECMIYAFNELLENLKCVKLPLGWNYIHDQIAITYFLLKHENVNVNEIKSVIYKQIVISSELTIHFYVNDKLLRLEDLKMINLVYPLNASSIERAVIAFSSLNICIGGPESTNFPGIKDNNAELSSNKVWHHLGCPYIIPSGKKRSLNCEKLLGKFRLKKLKIISGKITKKYISPTLTPIRRKMYNCILKHKVTLAKTNKRYLLCIQNLHNKLSASQNKIKEISVISINDIVNDLNEPQKNIVPEIYKASCVKNPKNRKSPAAYKFLMQQKILPLPCSRTIRRYLSLVKSPCGFDEDFFRLFKKKVSFLSKIQKHGMLVFDEIMLRESVCVNSTTLTYMGLENFGNESPPKNDTNTKANYGLVFAFQSLSANFFQPIGVFLSKGSVKVYCVRIRSFLGLRKPLTTKGEHFCRDLRAAPRDDTRAKSVELIGFKHATA</sequence>
<dbReference type="Proteomes" id="UP000478052">
    <property type="component" value="Unassembled WGS sequence"/>
</dbReference>
<dbReference type="SUPFAM" id="SSF57716">
    <property type="entry name" value="Glucocorticoid receptor-like (DNA-binding domain)"/>
    <property type="match status" value="1"/>
</dbReference>
<evidence type="ECO:0000256" key="10">
    <source>
        <dbReference type="ARBA" id="ARBA00023242"/>
    </source>
</evidence>
<keyword evidence="7" id="KW-0175">Coiled coil</keyword>
<evidence type="ECO:0000256" key="8">
    <source>
        <dbReference type="ARBA" id="ARBA00023125"/>
    </source>
</evidence>
<dbReference type="AlphaFoldDB" id="A0A6G0VW54"/>
<comment type="subcellular location">
    <subcellularLocation>
        <location evidence="1">Nucleus</location>
        <location evidence="1">Nucleoplasm</location>
    </subcellularLocation>
</comment>
<dbReference type="GO" id="GO:0008270">
    <property type="term" value="F:zinc ion binding"/>
    <property type="evidence" value="ECO:0007669"/>
    <property type="project" value="UniProtKB-KW"/>
</dbReference>
<comment type="caution">
    <text evidence="14">The sequence shown here is derived from an EMBL/GenBank/DDBJ whole genome shotgun (WGS) entry which is preliminary data.</text>
</comment>
<evidence type="ECO:0000256" key="2">
    <source>
        <dbReference type="ARBA" id="ARBA00006177"/>
    </source>
</evidence>
<keyword evidence="15" id="KW-1185">Reference proteome</keyword>
<feature type="domain" description="THAP-type" evidence="13">
    <location>
        <begin position="1"/>
        <end position="100"/>
    </location>
</feature>
<evidence type="ECO:0000256" key="7">
    <source>
        <dbReference type="ARBA" id="ARBA00023054"/>
    </source>
</evidence>
<evidence type="ECO:0000313" key="15">
    <source>
        <dbReference type="Proteomes" id="UP000478052"/>
    </source>
</evidence>
<keyword evidence="6" id="KW-0805">Transcription regulation</keyword>
<dbReference type="PANTHER" id="PTHR46600:SF1">
    <property type="entry name" value="THAP DOMAIN-CONTAINING PROTEIN 1"/>
    <property type="match status" value="1"/>
</dbReference>
<dbReference type="InterPro" id="IPR006612">
    <property type="entry name" value="THAP_Znf"/>
</dbReference>
<dbReference type="PROSITE" id="PS50950">
    <property type="entry name" value="ZF_THAP"/>
    <property type="match status" value="1"/>
</dbReference>
<evidence type="ECO:0000256" key="9">
    <source>
        <dbReference type="ARBA" id="ARBA00023163"/>
    </source>
</evidence>
<keyword evidence="4 12" id="KW-0863">Zinc-finger</keyword>
<dbReference type="OrthoDB" id="6599365at2759"/>
<dbReference type="SMART" id="SM00980">
    <property type="entry name" value="THAP"/>
    <property type="match status" value="1"/>
</dbReference>
<dbReference type="InterPro" id="IPR026516">
    <property type="entry name" value="THAP1/10"/>
</dbReference>
<name>A0A6G0VW54_APHCR</name>
<keyword evidence="5" id="KW-0862">Zinc</keyword>
<dbReference type="GO" id="GO:0005654">
    <property type="term" value="C:nucleoplasm"/>
    <property type="evidence" value="ECO:0007669"/>
    <property type="project" value="UniProtKB-SubCell"/>
</dbReference>
<evidence type="ECO:0000256" key="12">
    <source>
        <dbReference type="PROSITE-ProRule" id="PRU00309"/>
    </source>
</evidence>
<evidence type="ECO:0000256" key="1">
    <source>
        <dbReference type="ARBA" id="ARBA00004642"/>
    </source>
</evidence>
<dbReference type="GO" id="GO:0043565">
    <property type="term" value="F:sequence-specific DNA binding"/>
    <property type="evidence" value="ECO:0007669"/>
    <property type="project" value="InterPro"/>
</dbReference>